<organism evidence="3 4">
    <name type="scientific">Pseudomonas fluorescens ICMP 11288</name>
    <dbReference type="NCBI Taxonomy" id="1198309"/>
    <lineage>
        <taxon>Bacteria</taxon>
        <taxon>Pseudomonadati</taxon>
        <taxon>Pseudomonadota</taxon>
        <taxon>Gammaproteobacteria</taxon>
        <taxon>Pseudomonadales</taxon>
        <taxon>Pseudomonadaceae</taxon>
        <taxon>Pseudomonas</taxon>
    </lineage>
</organism>
<evidence type="ECO:0000313" key="4">
    <source>
        <dbReference type="Proteomes" id="UP000054197"/>
    </source>
</evidence>
<dbReference type="Gene3D" id="1.20.1270.180">
    <property type="match status" value="1"/>
</dbReference>
<comment type="caution">
    <text evidence="3">The sequence shown here is derived from an EMBL/GenBank/DDBJ whole genome shotgun (WGS) entry which is preliminary data.</text>
</comment>
<evidence type="ECO:0000313" key="3">
    <source>
        <dbReference type="EMBL" id="KTB67432.1"/>
    </source>
</evidence>
<gene>
    <name evidence="3" type="ORF">AO063_22270</name>
</gene>
<dbReference type="Pfam" id="PF07007">
    <property type="entry name" value="LprI"/>
    <property type="match status" value="1"/>
</dbReference>
<feature type="chain" id="PRO_5006904164" description="Lysozyme inhibitor LprI-like N-terminal domain-containing protein" evidence="1">
    <location>
        <begin position="26"/>
        <end position="145"/>
    </location>
</feature>
<protein>
    <recommendedName>
        <fullName evidence="2">Lysozyme inhibitor LprI-like N-terminal domain-containing protein</fullName>
    </recommendedName>
</protein>
<dbReference type="AlphaFoldDB" id="A0A0W0I2U6"/>
<evidence type="ECO:0000259" key="2">
    <source>
        <dbReference type="Pfam" id="PF07007"/>
    </source>
</evidence>
<keyword evidence="1" id="KW-0732">Signal</keyword>
<dbReference type="RefSeq" id="WP_058419729.1">
    <property type="nucleotide sequence ID" value="NZ_LKEF01000011.1"/>
</dbReference>
<dbReference type="Proteomes" id="UP000054197">
    <property type="component" value="Unassembled WGS sequence"/>
</dbReference>
<evidence type="ECO:0000256" key="1">
    <source>
        <dbReference type="SAM" id="SignalP"/>
    </source>
</evidence>
<sequence>MFSNAPLVTRLFLTGLFAFSVLSHGASFDCAEARTSSEVMICKHPDLSALDSQLQAAYQGARAAAAAASQATLLTEQRHWVRYVRDVCLDKICFERVYKARIGLLRQNEKYVADRAECTIPEGNSCRSVVFSATRRHSLMVSGTR</sequence>
<feature type="domain" description="Lysozyme inhibitor LprI-like N-terminal" evidence="2">
    <location>
        <begin position="30"/>
        <end position="95"/>
    </location>
</feature>
<feature type="signal peptide" evidence="1">
    <location>
        <begin position="1"/>
        <end position="25"/>
    </location>
</feature>
<name>A0A0W0I2U6_PSEFL</name>
<dbReference type="GO" id="GO:0005576">
    <property type="term" value="C:extracellular region"/>
    <property type="evidence" value="ECO:0007669"/>
    <property type="project" value="TreeGrafter"/>
</dbReference>
<accession>A0A0W0I2U6</accession>
<proteinExistence type="predicted"/>
<dbReference type="InterPro" id="IPR052755">
    <property type="entry name" value="Lysozyme_Inhibitor_LprI"/>
</dbReference>
<reference evidence="3 4" key="1">
    <citation type="submission" date="2015-09" db="EMBL/GenBank/DDBJ databases">
        <title>Genome sequence of ICMP 11288.</title>
        <authorList>
            <person name="Visnovsky S."/>
            <person name="Lu A."/>
            <person name="Panda P."/>
            <person name="Pitman A."/>
        </authorList>
    </citation>
    <scope>NUCLEOTIDE SEQUENCE [LARGE SCALE GENOMIC DNA]</scope>
    <source>
        <strain evidence="3 4">ICMP 11288</strain>
    </source>
</reference>
<dbReference type="InterPro" id="IPR009739">
    <property type="entry name" value="LprI-like_N"/>
</dbReference>
<dbReference type="PANTHER" id="PTHR37549">
    <property type="entry name" value="LIPOPROTEIN LPRI"/>
    <property type="match status" value="1"/>
</dbReference>
<dbReference type="PANTHER" id="PTHR37549:SF1">
    <property type="entry name" value="LIPOPROTEIN LPRI"/>
    <property type="match status" value="1"/>
</dbReference>
<dbReference type="EMBL" id="LKEF01000011">
    <property type="protein sequence ID" value="KTB67432.1"/>
    <property type="molecule type" value="Genomic_DNA"/>
</dbReference>